<dbReference type="InterPro" id="IPR015942">
    <property type="entry name" value="Asp/Glu/hydantoin_racemase"/>
</dbReference>
<dbReference type="Gene3D" id="3.40.50.1860">
    <property type="match status" value="2"/>
</dbReference>
<dbReference type="EC" id="5.1.1.3" evidence="2 8"/>
<dbReference type="FunFam" id="3.40.50.1860:FF:000002">
    <property type="entry name" value="Glutamate racemase"/>
    <property type="match status" value="1"/>
</dbReference>
<comment type="function">
    <text evidence="8">Provides the (R)-glutamate required for cell wall biosynthesis.</text>
</comment>
<keyword evidence="3 8" id="KW-0133">Cell shape</keyword>
<evidence type="ECO:0000256" key="3">
    <source>
        <dbReference type="ARBA" id="ARBA00022960"/>
    </source>
</evidence>
<dbReference type="Pfam" id="PF01177">
    <property type="entry name" value="Asp_Glu_race"/>
    <property type="match status" value="1"/>
</dbReference>
<organism evidence="9 10">
    <name type="scientific">Zarconia navalis LEGE 11467</name>
    <dbReference type="NCBI Taxonomy" id="1828826"/>
    <lineage>
        <taxon>Bacteria</taxon>
        <taxon>Bacillati</taxon>
        <taxon>Cyanobacteriota</taxon>
        <taxon>Cyanophyceae</taxon>
        <taxon>Oscillatoriophycideae</taxon>
        <taxon>Oscillatoriales</taxon>
        <taxon>Oscillatoriales incertae sedis</taxon>
        <taxon>Zarconia</taxon>
        <taxon>Zarconia navalis</taxon>
    </lineage>
</organism>
<dbReference type="GO" id="GO:0008881">
    <property type="term" value="F:glutamate racemase activity"/>
    <property type="evidence" value="ECO:0007669"/>
    <property type="project" value="UniProtKB-UniRule"/>
</dbReference>
<dbReference type="NCBIfam" id="TIGR00067">
    <property type="entry name" value="glut_race"/>
    <property type="match status" value="1"/>
</dbReference>
<accession>A0A928VX10</accession>
<feature type="active site" description="Proton donor/acceptor" evidence="8">
    <location>
        <position position="75"/>
    </location>
</feature>
<evidence type="ECO:0000256" key="1">
    <source>
        <dbReference type="ARBA" id="ARBA00001602"/>
    </source>
</evidence>
<dbReference type="InterPro" id="IPR004391">
    <property type="entry name" value="Glu_race"/>
</dbReference>
<evidence type="ECO:0000256" key="4">
    <source>
        <dbReference type="ARBA" id="ARBA00022984"/>
    </source>
</evidence>
<feature type="binding site" evidence="8">
    <location>
        <begin position="12"/>
        <end position="13"/>
    </location>
    <ligand>
        <name>substrate</name>
    </ligand>
</feature>
<keyword evidence="5 8" id="KW-0413">Isomerase</keyword>
<reference evidence="9" key="1">
    <citation type="submission" date="2020-10" db="EMBL/GenBank/DDBJ databases">
        <authorList>
            <person name="Castelo-Branco R."/>
            <person name="Eusebio N."/>
            <person name="Adriana R."/>
            <person name="Vieira A."/>
            <person name="Brugerolle De Fraissinette N."/>
            <person name="Rezende De Castro R."/>
            <person name="Schneider M.P."/>
            <person name="Vasconcelos V."/>
            <person name="Leao P.N."/>
        </authorList>
    </citation>
    <scope>NUCLEOTIDE SEQUENCE</scope>
    <source>
        <strain evidence="9">LEGE 11467</strain>
    </source>
</reference>
<feature type="binding site" evidence="8">
    <location>
        <begin position="44"/>
        <end position="45"/>
    </location>
    <ligand>
        <name>substrate</name>
    </ligand>
</feature>
<evidence type="ECO:0000256" key="2">
    <source>
        <dbReference type="ARBA" id="ARBA00013090"/>
    </source>
</evidence>
<dbReference type="GO" id="GO:0008360">
    <property type="term" value="P:regulation of cell shape"/>
    <property type="evidence" value="ECO:0007669"/>
    <property type="project" value="UniProtKB-KW"/>
</dbReference>
<gene>
    <name evidence="8" type="primary">murI</name>
    <name evidence="9" type="ORF">IQ235_00245</name>
</gene>
<protein>
    <recommendedName>
        <fullName evidence="7 8">Glutamate racemase</fullName>
        <ecNumber evidence="2 8">5.1.1.3</ecNumber>
    </recommendedName>
</protein>
<dbReference type="Proteomes" id="UP000621799">
    <property type="component" value="Unassembled WGS sequence"/>
</dbReference>
<proteinExistence type="inferred from homology"/>
<comment type="caution">
    <text evidence="9">The sequence shown here is derived from an EMBL/GenBank/DDBJ whole genome shotgun (WGS) entry which is preliminary data.</text>
</comment>
<evidence type="ECO:0000256" key="8">
    <source>
        <dbReference type="HAMAP-Rule" id="MF_00258"/>
    </source>
</evidence>
<evidence type="ECO:0000256" key="6">
    <source>
        <dbReference type="ARBA" id="ARBA00023316"/>
    </source>
</evidence>
<evidence type="ECO:0000256" key="7">
    <source>
        <dbReference type="ARBA" id="ARBA00070053"/>
    </source>
</evidence>
<comment type="pathway">
    <text evidence="8">Cell wall biogenesis; peptidoglycan biosynthesis.</text>
</comment>
<dbReference type="AlphaFoldDB" id="A0A928VX10"/>
<keyword evidence="4 8" id="KW-0573">Peptidoglycan synthesis</keyword>
<sequence>MSDDRKRIGIFDSGVGGLTVLSALYRQLPDESYLYFGDTARLPYGTRSAAEIVQFMREILTMMKQERVKMAIVACNTSAALALDIVRSEFDFPILGPILPGAKAAVREGRRIGTIATPATAQSGTYRRAMLEADATVKVWEVGCPEFVPIVEGNRLHEPQTYQIARSYLEPLLRQRIDTLVYGCTHYPHLAPVLNAILPPTVKLVDPAISLAEAAARELDLLGLRAEGEPLPTRFGVSGCPDRFAQLSVQWLGFTPFVSKVSLPQVSPGSVPLPQQ</sequence>
<dbReference type="InterPro" id="IPR001920">
    <property type="entry name" value="Asp/Glu_race"/>
</dbReference>
<keyword evidence="10" id="KW-1185">Reference proteome</keyword>
<dbReference type="RefSeq" id="WP_264319486.1">
    <property type="nucleotide sequence ID" value="NZ_JADEXN010000002.1"/>
</dbReference>
<dbReference type="GO" id="GO:0009252">
    <property type="term" value="P:peptidoglycan biosynthetic process"/>
    <property type="evidence" value="ECO:0007669"/>
    <property type="project" value="UniProtKB-UniRule"/>
</dbReference>
<dbReference type="PANTHER" id="PTHR21198:SF2">
    <property type="entry name" value="GLUTAMATE RACEMASE"/>
    <property type="match status" value="1"/>
</dbReference>
<feature type="binding site" evidence="8">
    <location>
        <begin position="76"/>
        <end position="77"/>
    </location>
    <ligand>
        <name>substrate</name>
    </ligand>
</feature>
<feature type="binding site" evidence="8">
    <location>
        <begin position="185"/>
        <end position="186"/>
    </location>
    <ligand>
        <name>substrate</name>
    </ligand>
</feature>
<dbReference type="HAMAP" id="MF_00258">
    <property type="entry name" value="Glu_racemase"/>
    <property type="match status" value="1"/>
</dbReference>
<evidence type="ECO:0000313" key="9">
    <source>
        <dbReference type="EMBL" id="MBE9039225.1"/>
    </source>
</evidence>
<dbReference type="EMBL" id="JADEXN010000002">
    <property type="protein sequence ID" value="MBE9039225.1"/>
    <property type="molecule type" value="Genomic_DNA"/>
</dbReference>
<dbReference type="PROSITE" id="PS00924">
    <property type="entry name" value="ASP_GLU_RACEMASE_2"/>
    <property type="match status" value="1"/>
</dbReference>
<evidence type="ECO:0000256" key="5">
    <source>
        <dbReference type="ARBA" id="ARBA00023235"/>
    </source>
</evidence>
<dbReference type="InterPro" id="IPR033134">
    <property type="entry name" value="Asp/Glu_racemase_AS_2"/>
</dbReference>
<evidence type="ECO:0000313" key="10">
    <source>
        <dbReference type="Proteomes" id="UP000621799"/>
    </source>
</evidence>
<dbReference type="SUPFAM" id="SSF53681">
    <property type="entry name" value="Aspartate/glutamate racemase"/>
    <property type="match status" value="2"/>
</dbReference>
<dbReference type="GO" id="GO:0071555">
    <property type="term" value="P:cell wall organization"/>
    <property type="evidence" value="ECO:0007669"/>
    <property type="project" value="UniProtKB-KW"/>
</dbReference>
<feature type="active site" description="Proton donor/acceptor" evidence="8">
    <location>
        <position position="184"/>
    </location>
</feature>
<keyword evidence="6 8" id="KW-0961">Cell wall biogenesis/degradation</keyword>
<name>A0A928VX10_9CYAN</name>
<dbReference type="PANTHER" id="PTHR21198">
    <property type="entry name" value="GLUTAMATE RACEMASE"/>
    <property type="match status" value="1"/>
</dbReference>
<comment type="similarity">
    <text evidence="8">Belongs to the aspartate/glutamate racemases family.</text>
</comment>
<comment type="catalytic activity">
    <reaction evidence="1 8">
        <text>L-glutamate = D-glutamate</text>
        <dbReference type="Rhea" id="RHEA:12813"/>
        <dbReference type="ChEBI" id="CHEBI:29985"/>
        <dbReference type="ChEBI" id="CHEBI:29986"/>
        <dbReference type="EC" id="5.1.1.3"/>
    </reaction>
</comment>